<reference evidence="1 2" key="1">
    <citation type="submission" date="2020-08" db="EMBL/GenBank/DDBJ databases">
        <title>Genomic Encyclopedia of Type Strains, Phase IV (KMG-V): Genome sequencing to study the core and pangenomes of soil and plant-associated prokaryotes.</title>
        <authorList>
            <person name="Whitman W."/>
        </authorList>
    </citation>
    <scope>NUCLEOTIDE SEQUENCE [LARGE SCALE GENOMIC DNA]</scope>
    <source>
        <strain evidence="1 2">M8UP14</strain>
    </source>
</reference>
<dbReference type="InterPro" id="IPR008969">
    <property type="entry name" value="CarboxyPept-like_regulatory"/>
</dbReference>
<dbReference type="RefSeq" id="WP_184221898.1">
    <property type="nucleotide sequence ID" value="NZ_JACHIP010000008.1"/>
</dbReference>
<organism evidence="1 2">
    <name type="scientific">Granulicella aggregans</name>
    <dbReference type="NCBI Taxonomy" id="474949"/>
    <lineage>
        <taxon>Bacteria</taxon>
        <taxon>Pseudomonadati</taxon>
        <taxon>Acidobacteriota</taxon>
        <taxon>Terriglobia</taxon>
        <taxon>Terriglobales</taxon>
        <taxon>Acidobacteriaceae</taxon>
        <taxon>Granulicella</taxon>
    </lineage>
</organism>
<evidence type="ECO:0008006" key="3">
    <source>
        <dbReference type="Google" id="ProtNLM"/>
    </source>
</evidence>
<comment type="caution">
    <text evidence="1">The sequence shown here is derived from an EMBL/GenBank/DDBJ whole genome shotgun (WGS) entry which is preliminary data.</text>
</comment>
<accession>A0A7W7ZHK2</accession>
<dbReference type="AlphaFoldDB" id="A0A7W7ZHK2"/>
<proteinExistence type="predicted"/>
<dbReference type="EMBL" id="JACHIP010000008">
    <property type="protein sequence ID" value="MBB5059931.1"/>
    <property type="molecule type" value="Genomic_DNA"/>
</dbReference>
<dbReference type="Gene3D" id="2.60.40.1120">
    <property type="entry name" value="Carboxypeptidase-like, regulatory domain"/>
    <property type="match status" value="1"/>
</dbReference>
<dbReference type="SUPFAM" id="SSF49464">
    <property type="entry name" value="Carboxypeptidase regulatory domain-like"/>
    <property type="match status" value="1"/>
</dbReference>
<sequence>MINRHRRNRNLTAFGLLAFLSLWSVVAVGQFRTRDISGTVTDHQHEPLKGAVVEVENCVSLGVVSYITGRDGRYSFKRLDGDIDYRVWVSFRGHKSRVRQLSKFDEYKPKIIDFVVDLH</sequence>
<gene>
    <name evidence="1" type="ORF">HDF16_004665</name>
</gene>
<name>A0A7W7ZHK2_9BACT</name>
<keyword evidence="2" id="KW-1185">Reference proteome</keyword>
<evidence type="ECO:0000313" key="1">
    <source>
        <dbReference type="EMBL" id="MBB5059931.1"/>
    </source>
</evidence>
<evidence type="ECO:0000313" key="2">
    <source>
        <dbReference type="Proteomes" id="UP000540989"/>
    </source>
</evidence>
<protein>
    <recommendedName>
        <fullName evidence="3">Carboxypeptidase regulatory-like domain-containing protein</fullName>
    </recommendedName>
</protein>
<dbReference type="Pfam" id="PF13620">
    <property type="entry name" value="CarboxypepD_reg"/>
    <property type="match status" value="1"/>
</dbReference>
<dbReference type="Proteomes" id="UP000540989">
    <property type="component" value="Unassembled WGS sequence"/>
</dbReference>